<sequence>MVRRACRPTIVCLRLSSVGAPRPCPPLSPLSLIGVLSSNLPFTFPSFYGRRRPSGCRPPRCS</sequence>
<organism evidence="1 2">
    <name type="scientific">Prunus armeniaca</name>
    <name type="common">Apricot</name>
    <name type="synonym">Armeniaca vulgaris</name>
    <dbReference type="NCBI Taxonomy" id="36596"/>
    <lineage>
        <taxon>Eukaryota</taxon>
        <taxon>Viridiplantae</taxon>
        <taxon>Streptophyta</taxon>
        <taxon>Embryophyta</taxon>
        <taxon>Tracheophyta</taxon>
        <taxon>Spermatophyta</taxon>
        <taxon>Magnoliopsida</taxon>
        <taxon>eudicotyledons</taxon>
        <taxon>Gunneridae</taxon>
        <taxon>Pentapetalae</taxon>
        <taxon>rosids</taxon>
        <taxon>fabids</taxon>
        <taxon>Rosales</taxon>
        <taxon>Rosaceae</taxon>
        <taxon>Amygdaloideae</taxon>
        <taxon>Amygdaleae</taxon>
        <taxon>Prunus</taxon>
    </lineage>
</organism>
<protein>
    <submittedName>
        <fullName evidence="1">Uncharacterized protein</fullName>
    </submittedName>
</protein>
<dbReference type="EMBL" id="CAEKKB010000004">
    <property type="protein sequence ID" value="CAB4308777.1"/>
    <property type="molecule type" value="Genomic_DNA"/>
</dbReference>
<evidence type="ECO:0000313" key="1">
    <source>
        <dbReference type="EMBL" id="CAB4308777.1"/>
    </source>
</evidence>
<dbReference type="Proteomes" id="UP000507245">
    <property type="component" value="Unassembled WGS sequence"/>
</dbReference>
<dbReference type="AlphaFoldDB" id="A0A6J5X8D5"/>
<gene>
    <name evidence="1" type="ORF">ORAREDHAP_LOCUS28753</name>
</gene>
<proteinExistence type="predicted"/>
<accession>A0A6J5X8D5</accession>
<name>A0A6J5X8D5_PRUAR</name>
<keyword evidence="2" id="KW-1185">Reference proteome</keyword>
<evidence type="ECO:0000313" key="2">
    <source>
        <dbReference type="Proteomes" id="UP000507245"/>
    </source>
</evidence>
<reference evidence="2" key="1">
    <citation type="journal article" date="2020" name="Genome Biol.">
        <title>Gamete binning: chromosome-level and haplotype-resolved genome assembly enabled by high-throughput single-cell sequencing of gamete genomes.</title>
        <authorList>
            <person name="Campoy J.A."/>
            <person name="Sun H."/>
            <person name="Goel M."/>
            <person name="Jiao W.-B."/>
            <person name="Folz-Donahue K."/>
            <person name="Wang N."/>
            <person name="Rubio M."/>
            <person name="Liu C."/>
            <person name="Kukat C."/>
            <person name="Ruiz D."/>
            <person name="Huettel B."/>
            <person name="Schneeberger K."/>
        </authorList>
    </citation>
    <scope>NUCLEOTIDE SEQUENCE [LARGE SCALE GENOMIC DNA]</scope>
    <source>
        <strain evidence="2">cv. Rojo Pasion</strain>
    </source>
</reference>